<dbReference type="STRING" id="1633631.GCA_001442925_02267"/>
<dbReference type="CDD" id="cd00038">
    <property type="entry name" value="CAP_ED"/>
    <property type="match status" value="1"/>
</dbReference>
<accession>A0A0P1LR46</accession>
<dbReference type="PROSITE" id="PS50042">
    <property type="entry name" value="CNMP_BINDING_3"/>
    <property type="match status" value="1"/>
</dbReference>
<accession>A0A0N7MUG2</accession>
<dbReference type="EMBL" id="CZVI01000032">
    <property type="protein sequence ID" value="CUS92955.1"/>
    <property type="molecule type" value="Genomic_DNA"/>
</dbReference>
<accession>A0A0P1ME01</accession>
<dbReference type="PRINTS" id="PR00103">
    <property type="entry name" value="CAMPKINASE"/>
</dbReference>
<accession>A0A0P1MBL8</accession>
<feature type="domain" description="Cyclic nucleotide-binding" evidence="1">
    <location>
        <begin position="13"/>
        <end position="144"/>
    </location>
</feature>
<evidence type="ECO:0000313" key="4">
    <source>
        <dbReference type="Proteomes" id="UP000182011"/>
    </source>
</evidence>
<dbReference type="InterPro" id="IPR014710">
    <property type="entry name" value="RmlC-like_jellyroll"/>
</dbReference>
<dbReference type="RefSeq" id="WP_075427181.1">
    <property type="nucleotide sequence ID" value="NZ_CZVI01000032.1"/>
</dbReference>
<dbReference type="PANTHER" id="PTHR23011:SF28">
    <property type="entry name" value="CYCLIC NUCLEOTIDE-BINDING DOMAIN CONTAINING PROTEIN"/>
    <property type="match status" value="1"/>
</dbReference>
<dbReference type="SMART" id="SM00100">
    <property type="entry name" value="cNMP"/>
    <property type="match status" value="1"/>
</dbReference>
<organism evidence="3 4">
    <name type="scientific">Candidatus Kryptonium thompsonii</name>
    <dbReference type="NCBI Taxonomy" id="1633631"/>
    <lineage>
        <taxon>Bacteria</taxon>
        <taxon>Pseudomonadati</taxon>
        <taxon>Candidatus Kryptoniota</taxon>
        <taxon>Candidatus Kryptonium</taxon>
    </lineage>
</organism>
<dbReference type="SUPFAM" id="SSF51206">
    <property type="entry name" value="cAMP-binding domain-like"/>
    <property type="match status" value="1"/>
</dbReference>
<evidence type="ECO:0000313" key="2">
    <source>
        <dbReference type="EMBL" id="CUS92955.1"/>
    </source>
</evidence>
<accession>A0A0P1LTR1</accession>
<reference evidence="3 4" key="1">
    <citation type="submission" date="2015-11" db="EMBL/GenBank/DDBJ databases">
        <authorList>
            <person name="Zhang Y."/>
            <person name="Guo Z."/>
        </authorList>
    </citation>
    <scope>NUCLEOTIDE SEQUENCE [LARGE SCALE GENOMIC DNA]</scope>
    <source>
        <strain evidence="3">JGI-4</strain>
    </source>
</reference>
<accession>A0A0P1LJC2</accession>
<accession>A0A0S4NGH1</accession>
<dbReference type="Gene3D" id="2.60.120.10">
    <property type="entry name" value="Jelly Rolls"/>
    <property type="match status" value="1"/>
</dbReference>
<accession>A0A0P1NTG3</accession>
<keyword evidence="5" id="KW-1185">Reference proteome</keyword>
<dbReference type="InterPro" id="IPR000595">
    <property type="entry name" value="cNMP-bd_dom"/>
</dbReference>
<evidence type="ECO:0000313" key="5">
    <source>
        <dbReference type="Proteomes" id="UP000182200"/>
    </source>
</evidence>
<dbReference type="Proteomes" id="UP000182200">
    <property type="component" value="Unassembled WGS sequence"/>
</dbReference>
<evidence type="ECO:0000259" key="1">
    <source>
        <dbReference type="PROSITE" id="PS50042"/>
    </source>
</evidence>
<dbReference type="InterPro" id="IPR018490">
    <property type="entry name" value="cNMP-bd_dom_sf"/>
</dbReference>
<dbReference type="AlphaFoldDB" id="A0A0N7MUG2"/>
<protein>
    <submittedName>
        <fullName evidence="3">Cyclic nucleotide-binding domain-containing protein</fullName>
    </submittedName>
</protein>
<gene>
    <name evidence="3" type="ORF">JGI4_02274</name>
    <name evidence="2" type="ORF">JGI8_01750</name>
</gene>
<dbReference type="Pfam" id="PF00027">
    <property type="entry name" value="cNMP_binding"/>
    <property type="match status" value="1"/>
</dbReference>
<evidence type="ECO:0000313" key="3">
    <source>
        <dbReference type="EMBL" id="CUU09105.1"/>
    </source>
</evidence>
<dbReference type="Proteomes" id="UP000182011">
    <property type="component" value="Unassembled WGS sequence"/>
</dbReference>
<sequence length="169" mass="18876">MEIEEEILKKIPFFNGLSEEHLGLLKKIITVKEFAEGTEVIKEGKIGEEIYILLNGEVEVSKSLVLNLPGMNLGQMEKSLTKLTSAGFPFFGEMVLFTDKAERTATVITTKPCTFAIIYKSDFINLAESNKEIGYILYKNIATVLAERLRKANNDILKLTTALTLVLSK</sequence>
<reference evidence="2 5" key="2">
    <citation type="submission" date="2015-11" db="EMBL/GenBank/DDBJ databases">
        <authorList>
            <person name="Varghese N."/>
        </authorList>
    </citation>
    <scope>NUCLEOTIDE SEQUENCE [LARGE SCALE GENOMIC DNA]</scope>
    <source>
        <strain evidence="2 5">JGI-8</strain>
    </source>
</reference>
<dbReference type="OrthoDB" id="9794791at2"/>
<proteinExistence type="predicted"/>
<accession>A0A0P1LJL4</accession>
<name>A0A0N7MUG2_9BACT</name>
<dbReference type="PANTHER" id="PTHR23011">
    <property type="entry name" value="CYCLIC NUCLEOTIDE-BINDING DOMAIN CONTAINING PROTEIN"/>
    <property type="match status" value="1"/>
</dbReference>
<accession>A0A0P1P6X7</accession>
<accession>A0A0P1MEY2</accession>
<dbReference type="EMBL" id="FAOP01000013">
    <property type="protein sequence ID" value="CUU09105.1"/>
    <property type="molecule type" value="Genomic_DNA"/>
</dbReference>